<dbReference type="Proteomes" id="UP000828390">
    <property type="component" value="Unassembled WGS sequence"/>
</dbReference>
<dbReference type="SMART" id="SM00192">
    <property type="entry name" value="LDLa"/>
    <property type="match status" value="1"/>
</dbReference>
<keyword evidence="4" id="KW-0812">Transmembrane</keyword>
<reference evidence="6" key="2">
    <citation type="submission" date="2020-11" db="EMBL/GenBank/DDBJ databases">
        <authorList>
            <person name="McCartney M.A."/>
            <person name="Auch B."/>
            <person name="Kono T."/>
            <person name="Mallez S."/>
            <person name="Becker A."/>
            <person name="Gohl D.M."/>
            <person name="Silverstein K.A.T."/>
            <person name="Koren S."/>
            <person name="Bechman K.B."/>
            <person name="Herman A."/>
            <person name="Abrahante J.E."/>
            <person name="Garbe J."/>
        </authorList>
    </citation>
    <scope>NUCLEOTIDE SEQUENCE</scope>
    <source>
        <strain evidence="6">Duluth1</strain>
        <tissue evidence="6">Whole animal</tissue>
    </source>
</reference>
<dbReference type="SUPFAM" id="SSF49854">
    <property type="entry name" value="Spermadhesin, CUB domain"/>
    <property type="match status" value="1"/>
</dbReference>
<keyword evidence="2" id="KW-0325">Glycoprotein</keyword>
<dbReference type="CDD" id="cd00112">
    <property type="entry name" value="LDLa"/>
    <property type="match status" value="1"/>
</dbReference>
<keyword evidence="4" id="KW-1133">Transmembrane helix</keyword>
<dbReference type="Pfam" id="PF00057">
    <property type="entry name" value="Ldl_recept_a"/>
    <property type="match status" value="1"/>
</dbReference>
<dbReference type="InterPro" id="IPR002172">
    <property type="entry name" value="LDrepeatLR_classA_rpt"/>
</dbReference>
<feature type="disulfide bond" evidence="3">
    <location>
        <begin position="206"/>
        <end position="218"/>
    </location>
</feature>
<feature type="transmembrane region" description="Helical" evidence="4">
    <location>
        <begin position="243"/>
        <end position="270"/>
    </location>
</feature>
<dbReference type="PROSITE" id="PS50068">
    <property type="entry name" value="LDLRA_2"/>
    <property type="match status" value="1"/>
</dbReference>
<keyword evidence="5" id="KW-0732">Signal</keyword>
<dbReference type="SUPFAM" id="SSF57424">
    <property type="entry name" value="LDL receptor-like module"/>
    <property type="match status" value="1"/>
</dbReference>
<evidence type="ECO:0000256" key="1">
    <source>
        <dbReference type="ARBA" id="ARBA00023157"/>
    </source>
</evidence>
<dbReference type="Gene3D" id="4.10.400.10">
    <property type="entry name" value="Low-density Lipoprotein Receptor"/>
    <property type="match status" value="1"/>
</dbReference>
<comment type="caution">
    <text evidence="6">The sequence shown here is derived from an EMBL/GenBank/DDBJ whole genome shotgun (WGS) entry which is preliminary data.</text>
</comment>
<feature type="chain" id="PRO_5038953767" evidence="5">
    <location>
        <begin position="17"/>
        <end position="280"/>
    </location>
</feature>
<accession>A0A9D4E1G3</accession>
<dbReference type="InterPro" id="IPR035914">
    <property type="entry name" value="Sperma_CUB_dom_sf"/>
</dbReference>
<dbReference type="InterPro" id="IPR042333">
    <property type="entry name" value="LRAD2/Mig-13-like"/>
</dbReference>
<evidence type="ECO:0000313" key="7">
    <source>
        <dbReference type="Proteomes" id="UP000828390"/>
    </source>
</evidence>
<feature type="signal peptide" evidence="5">
    <location>
        <begin position="1"/>
        <end position="16"/>
    </location>
</feature>
<evidence type="ECO:0000256" key="5">
    <source>
        <dbReference type="SAM" id="SignalP"/>
    </source>
</evidence>
<proteinExistence type="predicted"/>
<evidence type="ECO:0000256" key="3">
    <source>
        <dbReference type="PROSITE-ProRule" id="PRU00124"/>
    </source>
</evidence>
<dbReference type="PANTHER" id="PTHR24652">
    <property type="entry name" value="LOW-DENSITY LIPOPROTEIN RECEPTOR CLASS A DOMAIN-CONTAINING PROTEIN 2"/>
    <property type="match status" value="1"/>
</dbReference>
<dbReference type="InterPro" id="IPR023415">
    <property type="entry name" value="LDLR_class-A_CS"/>
</dbReference>
<dbReference type="PROSITE" id="PS01209">
    <property type="entry name" value="LDLRA_1"/>
    <property type="match status" value="1"/>
</dbReference>
<keyword evidence="1 3" id="KW-1015">Disulfide bond</keyword>
<evidence type="ECO:0000313" key="6">
    <source>
        <dbReference type="EMBL" id="KAH3770309.1"/>
    </source>
</evidence>
<evidence type="ECO:0000256" key="4">
    <source>
        <dbReference type="SAM" id="Phobius"/>
    </source>
</evidence>
<gene>
    <name evidence="6" type="ORF">DPMN_171593</name>
</gene>
<dbReference type="InterPro" id="IPR036055">
    <property type="entry name" value="LDL_receptor-like_sf"/>
</dbReference>
<dbReference type="FunFam" id="4.10.400.10:FF:000065">
    <property type="entry name" value="Transmembrane protease serine 7"/>
    <property type="match status" value="1"/>
</dbReference>
<sequence>MEFIFGLLLLFGGVFSKTLVAENGTVEFQSDDFAPFNWSRSTIEMPDADPANPTDLYDVTDDITSFKPQSNYMAELCGLKRILHDRNAILMSLSRNGLAPRETTCVSGVESAAYSNYMLVITFNAVSMTLPTSGVCNHARLDLFTGKALTPANRLNGEGGLCGSRITGYFVTSSNFLTLEFKQILMAPSSRQSFTAIITPFHRGRCAHDEFRCANGFCVQNNMLCDGYNNCGDNSDEKSCAKLALSIAAIIGIAVGGVVLVALIITCICCRCCCSLYERL</sequence>
<feature type="disulfide bond" evidence="3">
    <location>
        <begin position="213"/>
        <end position="231"/>
    </location>
</feature>
<protein>
    <submittedName>
        <fullName evidence="6">Uncharacterized protein</fullName>
    </submittedName>
</protein>
<reference evidence="6" key="1">
    <citation type="journal article" date="2019" name="bioRxiv">
        <title>The Genome of the Zebra Mussel, Dreissena polymorpha: A Resource for Invasive Species Research.</title>
        <authorList>
            <person name="McCartney M.A."/>
            <person name="Auch B."/>
            <person name="Kono T."/>
            <person name="Mallez S."/>
            <person name="Zhang Y."/>
            <person name="Obille A."/>
            <person name="Becker A."/>
            <person name="Abrahante J.E."/>
            <person name="Garbe J."/>
            <person name="Badalamenti J.P."/>
            <person name="Herman A."/>
            <person name="Mangelson H."/>
            <person name="Liachko I."/>
            <person name="Sullivan S."/>
            <person name="Sone E.D."/>
            <person name="Koren S."/>
            <person name="Silverstein K.A.T."/>
            <person name="Beckman K.B."/>
            <person name="Gohl D.M."/>
        </authorList>
    </citation>
    <scope>NUCLEOTIDE SEQUENCE</scope>
    <source>
        <strain evidence="6">Duluth1</strain>
        <tissue evidence="6">Whole animal</tissue>
    </source>
</reference>
<dbReference type="EMBL" id="JAIWYP010000009">
    <property type="protein sequence ID" value="KAH3770309.1"/>
    <property type="molecule type" value="Genomic_DNA"/>
</dbReference>
<organism evidence="6 7">
    <name type="scientific">Dreissena polymorpha</name>
    <name type="common">Zebra mussel</name>
    <name type="synonym">Mytilus polymorpha</name>
    <dbReference type="NCBI Taxonomy" id="45954"/>
    <lineage>
        <taxon>Eukaryota</taxon>
        <taxon>Metazoa</taxon>
        <taxon>Spiralia</taxon>
        <taxon>Lophotrochozoa</taxon>
        <taxon>Mollusca</taxon>
        <taxon>Bivalvia</taxon>
        <taxon>Autobranchia</taxon>
        <taxon>Heteroconchia</taxon>
        <taxon>Euheterodonta</taxon>
        <taxon>Imparidentia</taxon>
        <taxon>Neoheterodontei</taxon>
        <taxon>Myida</taxon>
        <taxon>Dreissenoidea</taxon>
        <taxon>Dreissenidae</taxon>
        <taxon>Dreissena</taxon>
    </lineage>
</organism>
<name>A0A9D4E1G3_DREPO</name>
<evidence type="ECO:0000256" key="2">
    <source>
        <dbReference type="ARBA" id="ARBA00023180"/>
    </source>
</evidence>
<keyword evidence="7" id="KW-1185">Reference proteome</keyword>
<dbReference type="AlphaFoldDB" id="A0A9D4E1G3"/>
<dbReference type="OrthoDB" id="19606at2759"/>
<feature type="disulfide bond" evidence="3">
    <location>
        <begin position="225"/>
        <end position="240"/>
    </location>
</feature>
<keyword evidence="4" id="KW-0472">Membrane</keyword>